<reference evidence="3" key="1">
    <citation type="submission" date="2016-11" db="UniProtKB">
        <authorList>
            <consortium name="WormBaseParasite"/>
        </authorList>
    </citation>
    <scope>IDENTIFICATION</scope>
</reference>
<keyword evidence="1" id="KW-0472">Membrane</keyword>
<keyword evidence="1" id="KW-0812">Transmembrane</keyword>
<dbReference type="AlphaFoldDB" id="A0A1I7WU30"/>
<dbReference type="Proteomes" id="UP000095283">
    <property type="component" value="Unplaced"/>
</dbReference>
<accession>A0A1I7WU30</accession>
<protein>
    <submittedName>
        <fullName evidence="3">Uncharacterized protein</fullName>
    </submittedName>
</protein>
<evidence type="ECO:0000313" key="2">
    <source>
        <dbReference type="Proteomes" id="UP000095283"/>
    </source>
</evidence>
<organism evidence="2 3">
    <name type="scientific">Heterorhabditis bacteriophora</name>
    <name type="common">Entomopathogenic nematode worm</name>
    <dbReference type="NCBI Taxonomy" id="37862"/>
    <lineage>
        <taxon>Eukaryota</taxon>
        <taxon>Metazoa</taxon>
        <taxon>Ecdysozoa</taxon>
        <taxon>Nematoda</taxon>
        <taxon>Chromadorea</taxon>
        <taxon>Rhabditida</taxon>
        <taxon>Rhabditina</taxon>
        <taxon>Rhabditomorpha</taxon>
        <taxon>Strongyloidea</taxon>
        <taxon>Heterorhabditidae</taxon>
        <taxon>Heterorhabditis</taxon>
    </lineage>
</organism>
<keyword evidence="1" id="KW-1133">Transmembrane helix</keyword>
<name>A0A1I7WU30_HETBA</name>
<evidence type="ECO:0000256" key="1">
    <source>
        <dbReference type="SAM" id="Phobius"/>
    </source>
</evidence>
<evidence type="ECO:0000313" key="3">
    <source>
        <dbReference type="WBParaSite" id="Hba_08697"/>
    </source>
</evidence>
<dbReference type="WBParaSite" id="Hba_08697">
    <property type="protein sequence ID" value="Hba_08697"/>
    <property type="gene ID" value="Hba_08697"/>
</dbReference>
<keyword evidence="2" id="KW-1185">Reference proteome</keyword>
<sequence>MNDINKMIIILIDLKKYDCAALKTTKLVFLLYASNFRFLSCHFFLYIRIWKLIYSIENKVIIN</sequence>
<proteinExistence type="predicted"/>
<feature type="transmembrane region" description="Helical" evidence="1">
    <location>
        <begin position="27"/>
        <end position="47"/>
    </location>
</feature>